<comment type="caution">
    <text evidence="11">The sequence shown here is derived from an EMBL/GenBank/DDBJ whole genome shotgun (WGS) entry which is preliminary data.</text>
</comment>
<keyword evidence="2" id="KW-1277">Toxin-antitoxin system</keyword>
<evidence type="ECO:0000256" key="1">
    <source>
        <dbReference type="ARBA" id="ARBA00001946"/>
    </source>
</evidence>
<evidence type="ECO:0000256" key="6">
    <source>
        <dbReference type="ARBA" id="ARBA00022741"/>
    </source>
</evidence>
<keyword evidence="4" id="KW-0548">Nucleotidyltransferase</keyword>
<dbReference type="GO" id="GO:0016779">
    <property type="term" value="F:nucleotidyltransferase activity"/>
    <property type="evidence" value="ECO:0007669"/>
    <property type="project" value="UniProtKB-KW"/>
</dbReference>
<dbReference type="InterPro" id="IPR002934">
    <property type="entry name" value="Polymerase_NTP_transf_dom"/>
</dbReference>
<name>A0A0P7BNS1_9BACT</name>
<dbReference type="GO" id="GO:0046872">
    <property type="term" value="F:metal ion binding"/>
    <property type="evidence" value="ECO:0007669"/>
    <property type="project" value="UniProtKB-KW"/>
</dbReference>
<organism evidence="11 12">
    <name type="scientific">Jiulongibacter sediminis</name>
    <dbReference type="NCBI Taxonomy" id="1605367"/>
    <lineage>
        <taxon>Bacteria</taxon>
        <taxon>Pseudomonadati</taxon>
        <taxon>Bacteroidota</taxon>
        <taxon>Cytophagia</taxon>
        <taxon>Cytophagales</taxon>
        <taxon>Leadbetterellaceae</taxon>
        <taxon>Jiulongibacter</taxon>
    </lineage>
</organism>
<dbReference type="Gene3D" id="3.30.460.10">
    <property type="entry name" value="Beta Polymerase, domain 2"/>
    <property type="match status" value="1"/>
</dbReference>
<comment type="cofactor">
    <cofactor evidence="1">
        <name>Mg(2+)</name>
        <dbReference type="ChEBI" id="CHEBI:18420"/>
    </cofactor>
</comment>
<dbReference type="AlphaFoldDB" id="A0A0P7BNS1"/>
<dbReference type="GO" id="GO:0005524">
    <property type="term" value="F:ATP binding"/>
    <property type="evidence" value="ECO:0007669"/>
    <property type="project" value="UniProtKB-KW"/>
</dbReference>
<keyword evidence="7" id="KW-0067">ATP-binding</keyword>
<reference evidence="11 12" key="1">
    <citation type="submission" date="2015-07" db="EMBL/GenBank/DDBJ databases">
        <title>The draft genome sequence of Leadbetterella sp. JN14-9.</title>
        <authorList>
            <person name="Liu Y."/>
            <person name="Du J."/>
            <person name="Shao Z."/>
        </authorList>
    </citation>
    <scope>NUCLEOTIDE SEQUENCE [LARGE SCALE GENOMIC DNA]</scope>
    <source>
        <strain evidence="11 12">JN14-9</strain>
    </source>
</reference>
<protein>
    <submittedName>
        <fullName evidence="11">Nucleotidyltransferase</fullName>
    </submittedName>
</protein>
<evidence type="ECO:0000313" key="11">
    <source>
        <dbReference type="EMBL" id="KPM48864.1"/>
    </source>
</evidence>
<keyword evidence="5" id="KW-0479">Metal-binding</keyword>
<evidence type="ECO:0000259" key="10">
    <source>
        <dbReference type="Pfam" id="PF01909"/>
    </source>
</evidence>
<evidence type="ECO:0000256" key="4">
    <source>
        <dbReference type="ARBA" id="ARBA00022695"/>
    </source>
</evidence>
<dbReference type="SUPFAM" id="SSF81301">
    <property type="entry name" value="Nucleotidyltransferase"/>
    <property type="match status" value="1"/>
</dbReference>
<keyword evidence="8" id="KW-0460">Magnesium</keyword>
<dbReference type="PANTHER" id="PTHR33571:SF12">
    <property type="entry name" value="BSL3053 PROTEIN"/>
    <property type="match status" value="1"/>
</dbReference>
<dbReference type="PANTHER" id="PTHR33571">
    <property type="entry name" value="SSL8005 PROTEIN"/>
    <property type="match status" value="1"/>
</dbReference>
<accession>A0A0P7BNS1</accession>
<proteinExistence type="inferred from homology"/>
<comment type="similarity">
    <text evidence="9">Belongs to the MntA antitoxin family.</text>
</comment>
<dbReference type="InterPro" id="IPR052038">
    <property type="entry name" value="Type-VII_TA_antitoxin"/>
</dbReference>
<dbReference type="InterPro" id="IPR043519">
    <property type="entry name" value="NT_sf"/>
</dbReference>
<dbReference type="Pfam" id="PF01909">
    <property type="entry name" value="NTP_transf_2"/>
    <property type="match status" value="1"/>
</dbReference>
<keyword evidence="12" id="KW-1185">Reference proteome</keyword>
<feature type="domain" description="Polymerase nucleotidyl transferase" evidence="10">
    <location>
        <begin position="12"/>
        <end position="93"/>
    </location>
</feature>
<gene>
    <name evidence="11" type="ORF">AFM12_09880</name>
</gene>
<dbReference type="EMBL" id="LGTQ01000006">
    <property type="protein sequence ID" value="KPM48864.1"/>
    <property type="molecule type" value="Genomic_DNA"/>
</dbReference>
<dbReference type="Proteomes" id="UP000050454">
    <property type="component" value="Unassembled WGS sequence"/>
</dbReference>
<evidence type="ECO:0000256" key="9">
    <source>
        <dbReference type="ARBA" id="ARBA00038276"/>
    </source>
</evidence>
<dbReference type="STRING" id="1605367.AFM12_09880"/>
<evidence type="ECO:0000313" key="12">
    <source>
        <dbReference type="Proteomes" id="UP000050454"/>
    </source>
</evidence>
<evidence type="ECO:0000256" key="7">
    <source>
        <dbReference type="ARBA" id="ARBA00022840"/>
    </source>
</evidence>
<evidence type="ECO:0000256" key="5">
    <source>
        <dbReference type="ARBA" id="ARBA00022723"/>
    </source>
</evidence>
<evidence type="ECO:0000256" key="3">
    <source>
        <dbReference type="ARBA" id="ARBA00022679"/>
    </source>
</evidence>
<evidence type="ECO:0000256" key="8">
    <source>
        <dbReference type="ARBA" id="ARBA00022842"/>
    </source>
</evidence>
<keyword evidence="3 11" id="KW-0808">Transferase</keyword>
<evidence type="ECO:0000256" key="2">
    <source>
        <dbReference type="ARBA" id="ARBA00022649"/>
    </source>
</evidence>
<keyword evidence="6" id="KW-0547">Nucleotide-binding</keyword>
<dbReference type="CDD" id="cd05403">
    <property type="entry name" value="NT_KNTase_like"/>
    <property type="match status" value="1"/>
</dbReference>
<sequence length="102" mass="11821">MISNLITKNKNRMIEILRSMQVKSAYLFGSVLTENFDQDSDIDILISFDENLDPLTYGDNYFSLIDQLESLLGRRVDLTTEKSLSNPYFIKELNNTKVSLYE</sequence>